<reference evidence="5" key="1">
    <citation type="journal article" date="2015" name="Nature">
        <title>Complex archaea that bridge the gap between prokaryotes and eukaryotes.</title>
        <authorList>
            <person name="Spang A."/>
            <person name="Saw J.H."/>
            <person name="Jorgensen S.L."/>
            <person name="Zaremba-Niedzwiedzka K."/>
            <person name="Martijn J."/>
            <person name="Lind A.E."/>
            <person name="van Eijk R."/>
            <person name="Schleper C."/>
            <person name="Guy L."/>
            <person name="Ettema T.J."/>
        </authorList>
    </citation>
    <scope>NUCLEOTIDE SEQUENCE</scope>
</reference>
<evidence type="ECO:0000256" key="1">
    <source>
        <dbReference type="ARBA" id="ARBA00023015"/>
    </source>
</evidence>
<gene>
    <name evidence="5" type="ORF">LCGC14_2743480</name>
</gene>
<organism evidence="5">
    <name type="scientific">marine sediment metagenome</name>
    <dbReference type="NCBI Taxonomy" id="412755"/>
    <lineage>
        <taxon>unclassified sequences</taxon>
        <taxon>metagenomes</taxon>
        <taxon>ecological metagenomes</taxon>
    </lineage>
</organism>
<keyword evidence="3" id="KW-0804">Transcription</keyword>
<dbReference type="PROSITE" id="PS50937">
    <property type="entry name" value="HTH_MERR_2"/>
    <property type="match status" value="1"/>
</dbReference>
<evidence type="ECO:0000256" key="3">
    <source>
        <dbReference type="ARBA" id="ARBA00023163"/>
    </source>
</evidence>
<evidence type="ECO:0000259" key="4">
    <source>
        <dbReference type="PROSITE" id="PS50937"/>
    </source>
</evidence>
<keyword evidence="1" id="KW-0805">Transcription regulation</keyword>
<dbReference type="PRINTS" id="PR00040">
    <property type="entry name" value="HTHMERR"/>
</dbReference>
<dbReference type="GO" id="GO:0003700">
    <property type="term" value="F:DNA-binding transcription factor activity"/>
    <property type="evidence" value="ECO:0007669"/>
    <property type="project" value="InterPro"/>
</dbReference>
<dbReference type="InterPro" id="IPR047057">
    <property type="entry name" value="MerR_fam"/>
</dbReference>
<sequence>MDKITIGQLVKITGLRTETIRFYERKNLIPNPSRNDSDYRLYTANDVRRIRFIKYAKRLGFSLSEINKLLSLRINPNTTCSDIKYYTDIKIAEITEQIDALVNVKQTLTQLARSCIGKGPVSA</sequence>
<dbReference type="SMART" id="SM00422">
    <property type="entry name" value="HTH_MERR"/>
    <property type="match status" value="1"/>
</dbReference>
<accession>A0A0F9BCR2</accession>
<evidence type="ECO:0000313" key="5">
    <source>
        <dbReference type="EMBL" id="KKK88409.1"/>
    </source>
</evidence>
<dbReference type="CDD" id="cd04770">
    <property type="entry name" value="HTH_HMRTR"/>
    <property type="match status" value="1"/>
</dbReference>
<dbReference type="EMBL" id="LAZR01049964">
    <property type="protein sequence ID" value="KKK88409.1"/>
    <property type="molecule type" value="Genomic_DNA"/>
</dbReference>
<dbReference type="Pfam" id="PF13411">
    <property type="entry name" value="MerR_1"/>
    <property type="match status" value="1"/>
</dbReference>
<dbReference type="PANTHER" id="PTHR30204">
    <property type="entry name" value="REDOX-CYCLING DRUG-SENSING TRANSCRIPTIONAL ACTIVATOR SOXR"/>
    <property type="match status" value="1"/>
</dbReference>
<proteinExistence type="predicted"/>
<comment type="caution">
    <text evidence="5">The sequence shown here is derived from an EMBL/GenBank/DDBJ whole genome shotgun (WGS) entry which is preliminary data.</text>
</comment>
<dbReference type="AlphaFoldDB" id="A0A0F9BCR2"/>
<dbReference type="InterPro" id="IPR000551">
    <property type="entry name" value="MerR-type_HTH_dom"/>
</dbReference>
<dbReference type="SUPFAM" id="SSF46955">
    <property type="entry name" value="Putative DNA-binding domain"/>
    <property type="match status" value="1"/>
</dbReference>
<dbReference type="Gene3D" id="1.10.1660.10">
    <property type="match status" value="1"/>
</dbReference>
<keyword evidence="2" id="KW-0238">DNA-binding</keyword>
<protein>
    <recommendedName>
        <fullName evidence="4">HTH merR-type domain-containing protein</fullName>
    </recommendedName>
</protein>
<dbReference type="InterPro" id="IPR009061">
    <property type="entry name" value="DNA-bd_dom_put_sf"/>
</dbReference>
<dbReference type="GO" id="GO:0003677">
    <property type="term" value="F:DNA binding"/>
    <property type="evidence" value="ECO:0007669"/>
    <property type="project" value="UniProtKB-KW"/>
</dbReference>
<evidence type="ECO:0000256" key="2">
    <source>
        <dbReference type="ARBA" id="ARBA00023125"/>
    </source>
</evidence>
<feature type="domain" description="HTH merR-type" evidence="4">
    <location>
        <begin position="3"/>
        <end position="72"/>
    </location>
</feature>
<name>A0A0F9BCR2_9ZZZZ</name>
<dbReference type="PANTHER" id="PTHR30204:SF94">
    <property type="entry name" value="HEAVY METAL-DEPENDENT TRANSCRIPTIONAL REGULATOR HI_0293-RELATED"/>
    <property type="match status" value="1"/>
</dbReference>